<dbReference type="EMBL" id="CALOZG010000029">
    <property type="protein sequence ID" value="CAH4033216.1"/>
    <property type="molecule type" value="Genomic_DNA"/>
</dbReference>
<keyword evidence="1" id="KW-0732">Signal</keyword>
<feature type="domain" description="EB" evidence="2">
    <location>
        <begin position="219"/>
        <end position="252"/>
    </location>
</feature>
<dbReference type="PANTHER" id="PTHR39069">
    <property type="entry name" value="ECDYSONE-INDUCIBLE GENE E1, ISOFORM A"/>
    <property type="match status" value="1"/>
</dbReference>
<sequence length="595" mass="65207">MDKVVIVFVALIHVSVSLWTCTSDLDCSSQAGSVCVAGSCQCPAGQEAISTGTRCVGVAPYHTSPCFETNQCSRLWINYECRRTDNNTEGTCECMEGNHYFLGRCWRSRDYRETCQRDEECITTPRDPYALKCDGVCVCADGYYERQRGECRKIGNAVGDGCVVNEDCHFPDAVCDIRHFNCTIRSDDRSDTLNLNELVYFSTEETNALSDREVESVHNTRCTNDSECDTPATCTFGACVCPTGFYKYNGTCYAELGTPSTPEQCDGILAVVIDGICSCPPNFFYHENMRSCIRVSRRLTDSCMVDAHCHTFGAQSRCGAPREPWGLRSCECITENAVWDQNRNICRLFAGVGEGCEVDNDCLAGELQITCVKNEEGQGFCSCPPHLTEFEGLCLTSGLVLGDDCQATPECNGTQNSICTNNKCSCAEGFQQEGDYCAPVIGGPCTQDTDCVIQNTECRNTTDGLTCQCHDGLVGYEQQCYTVSPGINASCTVSAQCKATMGETVDCVDGLCACIADHHYRDGRCWRITGLFESCSRTSECYLSDMSGVVSCRNGRCQCDFNHPYSETLNTCVSSGTTIYGSLVTILTLFMLINI</sequence>
<evidence type="ECO:0000313" key="4">
    <source>
        <dbReference type="Proteomes" id="UP001152562"/>
    </source>
</evidence>
<feature type="signal peptide" evidence="1">
    <location>
        <begin position="1"/>
        <end position="17"/>
    </location>
</feature>
<proteinExistence type="predicted"/>
<dbReference type="InterPro" id="IPR006149">
    <property type="entry name" value="EB_dom"/>
</dbReference>
<dbReference type="AlphaFoldDB" id="A0A9P0TJ79"/>
<comment type="caution">
    <text evidence="3">The sequence shown here is derived from an EMBL/GenBank/DDBJ whole genome shotgun (WGS) entry which is preliminary data.</text>
</comment>
<name>A0A9P0TJ79_PIEBR</name>
<dbReference type="Proteomes" id="UP001152562">
    <property type="component" value="Unassembled WGS sequence"/>
</dbReference>
<keyword evidence="4" id="KW-1185">Reference proteome</keyword>
<feature type="domain" description="EB" evidence="2">
    <location>
        <begin position="94"/>
        <end position="151"/>
    </location>
</feature>
<feature type="domain" description="EB" evidence="2">
    <location>
        <begin position="518"/>
        <end position="563"/>
    </location>
</feature>
<reference evidence="3" key="1">
    <citation type="submission" date="2022-05" db="EMBL/GenBank/DDBJ databases">
        <authorList>
            <person name="Okamura Y."/>
        </authorList>
    </citation>
    <scope>NUCLEOTIDE SEQUENCE</scope>
</reference>
<evidence type="ECO:0000256" key="1">
    <source>
        <dbReference type="SAM" id="SignalP"/>
    </source>
</evidence>
<feature type="chain" id="PRO_5040480605" description="EB domain-containing protein" evidence="1">
    <location>
        <begin position="18"/>
        <end position="595"/>
    </location>
</feature>
<evidence type="ECO:0000313" key="3">
    <source>
        <dbReference type="EMBL" id="CAH4033216.1"/>
    </source>
</evidence>
<dbReference type="Pfam" id="PF01683">
    <property type="entry name" value="EB"/>
    <property type="match status" value="4"/>
</dbReference>
<gene>
    <name evidence="3" type="ORF">PIBRA_LOCUS9530</name>
</gene>
<dbReference type="PANTHER" id="PTHR39069:SF8">
    <property type="entry name" value="FI17111P1"/>
    <property type="match status" value="1"/>
</dbReference>
<feature type="domain" description="EB" evidence="2">
    <location>
        <begin position="390"/>
        <end position="437"/>
    </location>
</feature>
<organism evidence="3 4">
    <name type="scientific">Pieris brassicae</name>
    <name type="common">White butterfly</name>
    <name type="synonym">Large white butterfly</name>
    <dbReference type="NCBI Taxonomy" id="7116"/>
    <lineage>
        <taxon>Eukaryota</taxon>
        <taxon>Metazoa</taxon>
        <taxon>Ecdysozoa</taxon>
        <taxon>Arthropoda</taxon>
        <taxon>Hexapoda</taxon>
        <taxon>Insecta</taxon>
        <taxon>Pterygota</taxon>
        <taxon>Neoptera</taxon>
        <taxon>Endopterygota</taxon>
        <taxon>Lepidoptera</taxon>
        <taxon>Glossata</taxon>
        <taxon>Ditrysia</taxon>
        <taxon>Papilionoidea</taxon>
        <taxon>Pieridae</taxon>
        <taxon>Pierinae</taxon>
        <taxon>Pieris</taxon>
    </lineage>
</organism>
<protein>
    <recommendedName>
        <fullName evidence="2">EB domain-containing protein</fullName>
    </recommendedName>
</protein>
<evidence type="ECO:0000259" key="2">
    <source>
        <dbReference type="Pfam" id="PF01683"/>
    </source>
</evidence>
<accession>A0A9P0TJ79</accession>